<name>A0A645JJ64_9ZZZZ</name>
<reference evidence="1" key="1">
    <citation type="submission" date="2019-08" db="EMBL/GenBank/DDBJ databases">
        <authorList>
            <person name="Kucharzyk K."/>
            <person name="Murdoch R.W."/>
            <person name="Higgins S."/>
            <person name="Loffler F."/>
        </authorList>
    </citation>
    <scope>NUCLEOTIDE SEQUENCE</scope>
</reference>
<sequence length="137" mass="14435">MGVNAHVAAGFQTPGQNLSGNTGYLSPAGDPVNGAVGEVVEPSPLDYQIGGIFPRNHGKHGLKTAVHGADIAAAQTDVLPYQFLRWEMVPPLGWIARLLHELAGGRVNFHDVVPVGRLSTADHQTSRSVASIPAKSR</sequence>
<dbReference type="AlphaFoldDB" id="A0A645JJ64"/>
<organism evidence="1">
    <name type="scientific">bioreactor metagenome</name>
    <dbReference type="NCBI Taxonomy" id="1076179"/>
    <lineage>
        <taxon>unclassified sequences</taxon>
        <taxon>metagenomes</taxon>
        <taxon>ecological metagenomes</taxon>
    </lineage>
</organism>
<evidence type="ECO:0000313" key="1">
    <source>
        <dbReference type="EMBL" id="MPN63651.1"/>
    </source>
</evidence>
<protein>
    <submittedName>
        <fullName evidence="1">Uncharacterized protein</fullName>
    </submittedName>
</protein>
<comment type="caution">
    <text evidence="1">The sequence shown here is derived from an EMBL/GenBank/DDBJ whole genome shotgun (WGS) entry which is preliminary data.</text>
</comment>
<dbReference type="EMBL" id="VSSQ01143386">
    <property type="protein sequence ID" value="MPN63651.1"/>
    <property type="molecule type" value="Genomic_DNA"/>
</dbReference>
<gene>
    <name evidence="1" type="ORF">SDC9_211416</name>
</gene>
<accession>A0A645JJ64</accession>
<proteinExistence type="predicted"/>